<dbReference type="PANTHER" id="PTHR38107:SF3">
    <property type="entry name" value="LYSOZYME RRRD-RELATED"/>
    <property type="match status" value="1"/>
</dbReference>
<comment type="catalytic activity">
    <reaction evidence="1 7">
        <text>Hydrolysis of (1-&gt;4)-beta-linkages between N-acetylmuramic acid and N-acetyl-D-glucosamine residues in a peptidoglycan and between N-acetyl-D-glucosamine residues in chitodextrins.</text>
        <dbReference type="EC" id="3.2.1.17"/>
    </reaction>
</comment>
<dbReference type="EMBL" id="JAEHNZ010000005">
    <property type="protein sequence ID" value="MBK0397280.1"/>
    <property type="molecule type" value="Genomic_DNA"/>
</dbReference>
<reference evidence="10" key="1">
    <citation type="submission" date="2020-12" db="EMBL/GenBank/DDBJ databases">
        <authorList>
            <person name="Antezack A."/>
            <person name="Boxberger M."/>
            <person name="Rolland C."/>
            <person name="Monnet-Corti V."/>
            <person name="La Scola B."/>
        </authorList>
    </citation>
    <scope>NUCLEOTIDE SEQUENCE</scope>
    <source>
        <strain evidence="10">Marseille-Q4569</strain>
    </source>
</reference>
<comment type="similarity">
    <text evidence="7">Belongs to the glycosyl hydrolase 24 family.</text>
</comment>
<dbReference type="EMBL" id="JAEHNZ010000005">
    <property type="protein sequence ID" value="MBK0397246.1"/>
    <property type="molecule type" value="Genomic_DNA"/>
</dbReference>
<dbReference type="InterPro" id="IPR033907">
    <property type="entry name" value="Endolysin_autolysin"/>
</dbReference>
<sequence length="156" mass="17390">MNENLKVDDYGLELLEKFEGKSHQAYRDSVGIPTIGIGFIRYTLGDKAGQKVQMGDVMTDGEIRAELASQIQTYEKAVRDAVRVELTQSQFNACVSLCYNIGAKAFAGSSVVRELNQRKYQAACKAFELWNKAGGRVVQGLVNRRAAEQKEFFRNG</sequence>
<organism evidence="10 11">
    <name type="scientific">Kingella bonacorsii</name>
    <dbReference type="NCBI Taxonomy" id="2796361"/>
    <lineage>
        <taxon>Bacteria</taxon>
        <taxon>Pseudomonadati</taxon>
        <taxon>Pseudomonadota</taxon>
        <taxon>Betaproteobacteria</taxon>
        <taxon>Neisseriales</taxon>
        <taxon>Neisseriaceae</taxon>
        <taxon>Kingella</taxon>
    </lineage>
</organism>
<accession>A0ABS1BVF8</accession>
<evidence type="ECO:0000313" key="11">
    <source>
        <dbReference type="Proteomes" id="UP000614058"/>
    </source>
</evidence>
<dbReference type="Gene3D" id="1.10.530.40">
    <property type="match status" value="1"/>
</dbReference>
<dbReference type="Proteomes" id="UP000614058">
    <property type="component" value="Unassembled WGS sequence"/>
</dbReference>
<evidence type="ECO:0000313" key="10">
    <source>
        <dbReference type="EMBL" id="MBK0397280.1"/>
    </source>
</evidence>
<keyword evidence="2 7" id="KW-0929">Antimicrobial</keyword>
<evidence type="ECO:0000256" key="4">
    <source>
        <dbReference type="ARBA" id="ARBA00022801"/>
    </source>
</evidence>
<evidence type="ECO:0000256" key="7">
    <source>
        <dbReference type="RuleBase" id="RU003788"/>
    </source>
</evidence>
<evidence type="ECO:0000313" key="8">
    <source>
        <dbReference type="EMBL" id="MBK0395521.1"/>
    </source>
</evidence>
<evidence type="ECO:0000256" key="1">
    <source>
        <dbReference type="ARBA" id="ARBA00000632"/>
    </source>
</evidence>
<name>A0ABS1BVF8_9NEIS</name>
<evidence type="ECO:0000256" key="2">
    <source>
        <dbReference type="ARBA" id="ARBA00022529"/>
    </source>
</evidence>
<dbReference type="Pfam" id="PF00959">
    <property type="entry name" value="Phage_lysozyme"/>
    <property type="match status" value="1"/>
</dbReference>
<keyword evidence="6 7" id="KW-0326">Glycosidase</keyword>
<evidence type="ECO:0000313" key="9">
    <source>
        <dbReference type="EMBL" id="MBK0397246.1"/>
    </source>
</evidence>
<dbReference type="InterPro" id="IPR023347">
    <property type="entry name" value="Lysozyme_dom_sf"/>
</dbReference>
<dbReference type="RefSeq" id="WP_200521588.1">
    <property type="nucleotide sequence ID" value="NZ_JAEHNZ010000001.1"/>
</dbReference>
<reference evidence="10 11" key="2">
    <citation type="journal article" date="2021" name="Pathogens">
        <title>Isolation and Characterization of Kingella bonacorsii sp. nov., A Novel Kingella Species Detected in a Stable Periodontitis Subject.</title>
        <authorList>
            <person name="Antezack A."/>
            <person name="Boxberger M."/>
            <person name="Rolland C."/>
            <person name="Monnet-Corti V."/>
            <person name="La Scola B."/>
        </authorList>
    </citation>
    <scope>NUCLEOTIDE SEQUENCE [LARGE SCALE GENOMIC DNA]</scope>
    <source>
        <strain evidence="10 11">Marseille-Q4569</strain>
    </source>
</reference>
<protein>
    <recommendedName>
        <fullName evidence="7">Lysozyme</fullName>
        <ecNumber evidence="7">3.2.1.17</ecNumber>
    </recommendedName>
</protein>
<dbReference type="CDD" id="cd00737">
    <property type="entry name" value="lyz_endolysin_autolysin"/>
    <property type="match status" value="1"/>
</dbReference>
<comment type="caution">
    <text evidence="10">The sequence shown here is derived from an EMBL/GenBank/DDBJ whole genome shotgun (WGS) entry which is preliminary data.</text>
</comment>
<keyword evidence="5" id="KW-1035">Host cytoplasm</keyword>
<dbReference type="InterPro" id="IPR051018">
    <property type="entry name" value="Bacteriophage_GH24"/>
</dbReference>
<gene>
    <name evidence="8" type="ORF">JDW22_02680</name>
    <name evidence="9" type="ORF">JDW22_11835</name>
    <name evidence="10" type="ORF">JDW22_12025</name>
</gene>
<keyword evidence="4 7" id="KW-0378">Hydrolase</keyword>
<dbReference type="InterPro" id="IPR034690">
    <property type="entry name" value="Endolysin_T4_type"/>
</dbReference>
<dbReference type="InterPro" id="IPR002196">
    <property type="entry name" value="Glyco_hydro_24"/>
</dbReference>
<evidence type="ECO:0000256" key="5">
    <source>
        <dbReference type="ARBA" id="ARBA00023200"/>
    </source>
</evidence>
<proteinExistence type="inferred from homology"/>
<dbReference type="EC" id="3.2.1.17" evidence="7"/>
<dbReference type="InterPro" id="IPR023346">
    <property type="entry name" value="Lysozyme-like_dom_sf"/>
</dbReference>
<dbReference type="PANTHER" id="PTHR38107">
    <property type="match status" value="1"/>
</dbReference>
<dbReference type="SUPFAM" id="SSF53955">
    <property type="entry name" value="Lysozyme-like"/>
    <property type="match status" value="1"/>
</dbReference>
<evidence type="ECO:0000256" key="6">
    <source>
        <dbReference type="ARBA" id="ARBA00023295"/>
    </source>
</evidence>
<dbReference type="EMBL" id="JAEHNZ010000001">
    <property type="protein sequence ID" value="MBK0395521.1"/>
    <property type="molecule type" value="Genomic_DNA"/>
</dbReference>
<dbReference type="HAMAP" id="MF_04110">
    <property type="entry name" value="ENDOLYSIN_T4"/>
    <property type="match status" value="1"/>
</dbReference>
<keyword evidence="11" id="KW-1185">Reference proteome</keyword>
<evidence type="ECO:0000256" key="3">
    <source>
        <dbReference type="ARBA" id="ARBA00022638"/>
    </source>
</evidence>
<keyword evidence="3 7" id="KW-0081">Bacteriolytic enzyme</keyword>